<gene>
    <name evidence="1" type="ORF">SAMN05421720_11555</name>
</gene>
<organism evidence="1 2">
    <name type="scientific">Rhodospira trueperi</name>
    <dbReference type="NCBI Taxonomy" id="69960"/>
    <lineage>
        <taxon>Bacteria</taxon>
        <taxon>Pseudomonadati</taxon>
        <taxon>Pseudomonadota</taxon>
        <taxon>Alphaproteobacteria</taxon>
        <taxon>Rhodospirillales</taxon>
        <taxon>Rhodospirillaceae</taxon>
        <taxon>Rhodospira</taxon>
    </lineage>
</organism>
<dbReference type="RefSeq" id="WP_092787762.1">
    <property type="nucleotide sequence ID" value="NZ_FNAP01000015.1"/>
</dbReference>
<dbReference type="STRING" id="69960.SAMN05421720_11555"/>
<proteinExistence type="predicted"/>
<dbReference type="SUPFAM" id="SSF53448">
    <property type="entry name" value="Nucleotide-diphospho-sugar transferases"/>
    <property type="match status" value="1"/>
</dbReference>
<dbReference type="Gene3D" id="3.90.550.10">
    <property type="entry name" value="Spore Coat Polysaccharide Biosynthesis Protein SpsA, Chain A"/>
    <property type="match status" value="1"/>
</dbReference>
<evidence type="ECO:0008006" key="3">
    <source>
        <dbReference type="Google" id="ProtNLM"/>
    </source>
</evidence>
<sequence>MVVKQEGVRFTFGIIVLNGEPFVRHTIAALYPHAHEIIVVEGAALAAAAIATHDGHSRDGTLETLRAIAQENDPEGKIKIVTAEDEGHPNGFWPGEKHEQSRAYAKRATGTYLWQVDVDEYYMPENIEAIRSMLATDPPVSMVTFKQVTFWGAPNVVADGWYLKSGAEIYRRLFRWGPGFQYVSHRPPTVCDETGKDISSGHVISGYDLSQKGIVLYHYSLLLPKQVQEKCEYYGAADWAARSGAVEWANTAFFGLKSPYRVHNVYEYPSWLERYHGPHPPAFQDLWGELKKPESAYALRPMDDVDHLLNSPRYRLGRFFLSRGISSRTLTDLGIRIIRRLRGVKQRLVTGVRRWM</sequence>
<evidence type="ECO:0000313" key="2">
    <source>
        <dbReference type="Proteomes" id="UP000199412"/>
    </source>
</evidence>
<dbReference type="OrthoDB" id="9815923at2"/>
<dbReference type="AlphaFoldDB" id="A0A1G7GQK0"/>
<name>A0A1G7GQK0_9PROT</name>
<accession>A0A1G7GQK0</accession>
<dbReference type="InterPro" id="IPR029044">
    <property type="entry name" value="Nucleotide-diphossugar_trans"/>
</dbReference>
<reference evidence="1 2" key="1">
    <citation type="submission" date="2016-10" db="EMBL/GenBank/DDBJ databases">
        <authorList>
            <person name="de Groot N.N."/>
        </authorList>
    </citation>
    <scope>NUCLEOTIDE SEQUENCE [LARGE SCALE GENOMIC DNA]</scope>
    <source>
        <strain evidence="1 2">ATCC 700224</strain>
    </source>
</reference>
<dbReference type="CDD" id="cd00761">
    <property type="entry name" value="Glyco_tranf_GTA_type"/>
    <property type="match status" value="1"/>
</dbReference>
<protein>
    <recommendedName>
        <fullName evidence="3">Glycosyl transferase family 2</fullName>
    </recommendedName>
</protein>
<dbReference type="EMBL" id="FNAP01000015">
    <property type="protein sequence ID" value="SDE90445.1"/>
    <property type="molecule type" value="Genomic_DNA"/>
</dbReference>
<keyword evidence="2" id="KW-1185">Reference proteome</keyword>
<evidence type="ECO:0000313" key="1">
    <source>
        <dbReference type="EMBL" id="SDE90445.1"/>
    </source>
</evidence>
<dbReference type="Proteomes" id="UP000199412">
    <property type="component" value="Unassembled WGS sequence"/>
</dbReference>